<evidence type="ECO:0000313" key="3">
    <source>
        <dbReference type="Proteomes" id="UP000441772"/>
    </source>
</evidence>
<evidence type="ECO:0000313" key="2">
    <source>
        <dbReference type="EMBL" id="KAB7789916.1"/>
    </source>
</evidence>
<dbReference type="RefSeq" id="WP_152234903.1">
    <property type="nucleotide sequence ID" value="NZ_JBHSKZ010000009.1"/>
</dbReference>
<dbReference type="EMBL" id="WBVT01000027">
    <property type="protein sequence ID" value="KAB7789916.1"/>
    <property type="molecule type" value="Genomic_DNA"/>
</dbReference>
<sequence length="398" mass="44702">MAFGDYKYAEDQLQSQAETNDHLDEIALLQMEANQIGRDMLNKLGVMSDLQRDSLEKLDAVNEHLEETNATLVQINEAQEAANRLLSGQLDELKQINSQLTRMENNTAIREFNKWIDGRSPRSVQYAAWEKKALAVLRSINDFNQRMKQAREEDLHNRLIAVISRTKEPQRPYHFPYPQGPAQIAPPPVWKDFDAERARWRNIRKGGATAAGIGVPLLLIPPVGFTMLIAGGATVIAACASLSSVNSAETTYNWQMGQWNAAKHMYDTQVLQWQSICENIDQTNDTNYGKFCDSVDSYRDYCNGQARAGIPEAACWAAMGAAELGQYVKELSDVIENARTTQSTPDEYPELVIPMPIPIRGITKEAPTMRLALARIREDWNRKGESNLLPPVPMPPQS</sequence>
<keyword evidence="1" id="KW-0175">Coiled coil</keyword>
<evidence type="ECO:0000256" key="1">
    <source>
        <dbReference type="SAM" id="Coils"/>
    </source>
</evidence>
<feature type="coiled-coil region" evidence="1">
    <location>
        <begin position="58"/>
        <end position="106"/>
    </location>
</feature>
<comment type="caution">
    <text evidence="2">The sequence shown here is derived from an EMBL/GenBank/DDBJ whole genome shotgun (WGS) entry which is preliminary data.</text>
</comment>
<accession>A0A6I1GJV0</accession>
<name>A0A6I1GJV0_9BIFI</name>
<dbReference type="Proteomes" id="UP000441772">
    <property type="component" value="Unassembled WGS sequence"/>
</dbReference>
<proteinExistence type="predicted"/>
<keyword evidence="3" id="KW-1185">Reference proteome</keyword>
<protein>
    <submittedName>
        <fullName evidence="2">Uncharacterized protein</fullName>
    </submittedName>
</protein>
<organism evidence="2 3">
    <name type="scientific">Bifidobacterium leontopitheci</name>
    <dbReference type="NCBI Taxonomy" id="2650774"/>
    <lineage>
        <taxon>Bacteria</taxon>
        <taxon>Bacillati</taxon>
        <taxon>Actinomycetota</taxon>
        <taxon>Actinomycetes</taxon>
        <taxon>Bifidobacteriales</taxon>
        <taxon>Bifidobacteriaceae</taxon>
        <taxon>Bifidobacterium</taxon>
    </lineage>
</organism>
<dbReference type="AlphaFoldDB" id="A0A6I1GJV0"/>
<reference evidence="2 3" key="1">
    <citation type="submission" date="2019-09" db="EMBL/GenBank/DDBJ databases">
        <title>Characterization of the phylogenetic diversity of two novel species belonging to the genus Bifidobacterium: Bifidobacterium cebidarum sp. nov. and Bifidobacterium leontopitheci sp. nov.</title>
        <authorList>
            <person name="Lugli G.A."/>
            <person name="Duranti S."/>
            <person name="Milani C."/>
            <person name="Turroni F."/>
            <person name="Ventura M."/>
        </authorList>
    </citation>
    <scope>NUCLEOTIDE SEQUENCE [LARGE SCALE GENOMIC DNA]</scope>
    <source>
        <strain evidence="2 3">LMG 31471</strain>
    </source>
</reference>
<gene>
    <name evidence="2" type="ORF">F7D09_1583</name>
</gene>